<feature type="compositionally biased region" description="Basic and acidic residues" evidence="2">
    <location>
        <begin position="385"/>
        <end position="398"/>
    </location>
</feature>
<feature type="compositionally biased region" description="Low complexity" evidence="2">
    <location>
        <begin position="706"/>
        <end position="732"/>
    </location>
</feature>
<comment type="caution">
    <text evidence="3">The sequence shown here is derived from an EMBL/GenBank/DDBJ whole genome shotgun (WGS) entry which is preliminary data.</text>
</comment>
<gene>
    <name evidence="3" type="ORF">TL16_g01157</name>
</gene>
<feature type="region of interest" description="Disordered" evidence="2">
    <location>
        <begin position="133"/>
        <end position="171"/>
    </location>
</feature>
<organism evidence="3 4">
    <name type="scientific">Triparma laevis f. inornata</name>
    <dbReference type="NCBI Taxonomy" id="1714386"/>
    <lineage>
        <taxon>Eukaryota</taxon>
        <taxon>Sar</taxon>
        <taxon>Stramenopiles</taxon>
        <taxon>Ochrophyta</taxon>
        <taxon>Bolidophyceae</taxon>
        <taxon>Parmales</taxon>
        <taxon>Triparmaceae</taxon>
        <taxon>Triparma</taxon>
    </lineage>
</organism>
<feature type="coiled-coil region" evidence="1">
    <location>
        <begin position="216"/>
        <end position="245"/>
    </location>
</feature>
<sequence length="833" mass="90822">MGKKKVEPEEPEVQLDENGNPIDVEALARAGSEVTEEMISSLIDTVALEVRDRRKQAIIVPMASCFMVNDALRVSQWYAISRDDGSVDARVDGHEEWSLEKEPSCVVKDAWARGSVPTKSKTQKDTFADMEHMKLGMHSPPPGSHAGSKSSRGKYSHRTGSRGGHRSGKVSPVNEPVVILNLDTEGDMGEGNLRGVPRGGAGTLMDGNGQNPEELMRELKIDAAKRKEELRKAREKEEANNVERVAHEALMKSLSDKNFMFDDDGSVIIIEGPEAKALPPPGGMNVASDIYDVEEEVEREKSRKGGRGGSRGGSRGGGSRGGGSRGGGSRGGARAKKHEDPHFKVSSTSQPSFIQTMTISAGVSLKEGQRGKAGPDVTGGPGQITRRDYEERKRREEEAYYSSIGGSTRGPPGEFDLDNSSVSSNESLTLDGTEMGGGSLVESPRPEYEGKMGGFGDVDSLSGAKKRREVVPEKEKEVEDEHDKLLRASDWGKASLGNNPSPIKLAKKPSNKQQHIMSQFSGGPNVQNRRDRMQPAAMVPQKDRKHLPAPPLGEATGHGLESIVAKGQFGSDEYLIMINDSSTRGHPLLLVTKGQIHNDKVFHVRIPGSSPPSPAQMSVVTPPRSRSPTQFNSPKKLPSDFTVNFFLKTLNSTSHSVSDCVVKEKDVSLLMSLKNVIVDEGELAEHDVAPAYKFYTPSHHPTVSTSNKRSSALISSSSPSSSNSSAPNSPKNSDGKKAKKKRVSTRLFNEPEFEDLLATWEVHSIPLGAWSMGMHSLLKEKFPLLLKKYNYFDTDKKVHLCQYLFEKSNKRKAERGIVRTVKRLKPQNKGTAP</sequence>
<evidence type="ECO:0000256" key="1">
    <source>
        <dbReference type="SAM" id="Coils"/>
    </source>
</evidence>
<feature type="compositionally biased region" description="Polar residues" evidence="2">
    <location>
        <begin position="418"/>
        <end position="430"/>
    </location>
</feature>
<reference evidence="4" key="1">
    <citation type="journal article" date="2023" name="Commun. Biol.">
        <title>Genome analysis of Parmales, the sister group of diatoms, reveals the evolutionary specialization of diatoms from phago-mixotrophs to photoautotrophs.</title>
        <authorList>
            <person name="Ban H."/>
            <person name="Sato S."/>
            <person name="Yoshikawa S."/>
            <person name="Yamada K."/>
            <person name="Nakamura Y."/>
            <person name="Ichinomiya M."/>
            <person name="Sato N."/>
            <person name="Blanc-Mathieu R."/>
            <person name="Endo H."/>
            <person name="Kuwata A."/>
            <person name="Ogata H."/>
        </authorList>
    </citation>
    <scope>NUCLEOTIDE SEQUENCE [LARGE SCALE GENOMIC DNA]</scope>
</reference>
<accession>A0A9W6ZHA3</accession>
<feature type="compositionally biased region" description="Polar residues" evidence="2">
    <location>
        <begin position="345"/>
        <end position="361"/>
    </location>
</feature>
<proteinExistence type="predicted"/>
<feature type="compositionally biased region" description="Polar residues" evidence="2">
    <location>
        <begin position="511"/>
        <end position="527"/>
    </location>
</feature>
<feature type="compositionally biased region" description="Basic and acidic residues" evidence="2">
    <location>
        <begin position="469"/>
        <end position="487"/>
    </location>
</feature>
<feature type="compositionally biased region" description="Gly residues" evidence="2">
    <location>
        <begin position="307"/>
        <end position="331"/>
    </location>
</feature>
<dbReference type="AlphaFoldDB" id="A0A9W6ZHA3"/>
<name>A0A9W6ZHA3_9STRA</name>
<feature type="region of interest" description="Disordered" evidence="2">
    <location>
        <begin position="605"/>
        <end position="634"/>
    </location>
</feature>
<evidence type="ECO:0000313" key="3">
    <source>
        <dbReference type="EMBL" id="GMH52106.1"/>
    </source>
</evidence>
<dbReference type="EMBL" id="BLQM01000025">
    <property type="protein sequence ID" value="GMH52106.1"/>
    <property type="molecule type" value="Genomic_DNA"/>
</dbReference>
<feature type="compositionally biased region" description="Basic residues" evidence="2">
    <location>
        <begin position="151"/>
        <end position="168"/>
    </location>
</feature>
<keyword evidence="1" id="KW-0175">Coiled coil</keyword>
<protein>
    <submittedName>
        <fullName evidence="3">Uncharacterized protein</fullName>
    </submittedName>
</protein>
<feature type="region of interest" description="Disordered" evidence="2">
    <location>
        <begin position="699"/>
        <end position="743"/>
    </location>
</feature>
<feature type="compositionally biased region" description="Polar residues" evidence="2">
    <location>
        <begin position="615"/>
        <end position="633"/>
    </location>
</feature>
<feature type="region of interest" description="Disordered" evidence="2">
    <location>
        <begin position="274"/>
        <end position="557"/>
    </location>
</feature>
<evidence type="ECO:0000313" key="4">
    <source>
        <dbReference type="Proteomes" id="UP001162640"/>
    </source>
</evidence>
<feature type="region of interest" description="Disordered" evidence="2">
    <location>
        <begin position="1"/>
        <end position="21"/>
    </location>
</feature>
<dbReference type="Proteomes" id="UP001162640">
    <property type="component" value="Unassembled WGS sequence"/>
</dbReference>
<evidence type="ECO:0000256" key="2">
    <source>
        <dbReference type="SAM" id="MobiDB-lite"/>
    </source>
</evidence>